<dbReference type="PANTHER" id="PTHR12277">
    <property type="entry name" value="ALPHA/BETA HYDROLASE DOMAIN-CONTAINING PROTEIN"/>
    <property type="match status" value="1"/>
</dbReference>
<organism evidence="2 3">
    <name type="scientific">Fimbriiglobus ruber</name>
    <dbReference type="NCBI Taxonomy" id="1908690"/>
    <lineage>
        <taxon>Bacteria</taxon>
        <taxon>Pseudomonadati</taxon>
        <taxon>Planctomycetota</taxon>
        <taxon>Planctomycetia</taxon>
        <taxon>Gemmatales</taxon>
        <taxon>Gemmataceae</taxon>
        <taxon>Fimbriiglobus</taxon>
    </lineage>
</organism>
<comment type="caution">
    <text evidence="2">The sequence shown here is derived from an EMBL/GenBank/DDBJ whole genome shotgun (WGS) entry which is preliminary data.</text>
</comment>
<evidence type="ECO:0000313" key="2">
    <source>
        <dbReference type="EMBL" id="OWK45191.1"/>
    </source>
</evidence>
<protein>
    <recommendedName>
        <fullName evidence="1">Serine aminopeptidase S33 domain-containing protein</fullName>
    </recommendedName>
</protein>
<dbReference type="Proteomes" id="UP000214646">
    <property type="component" value="Unassembled WGS sequence"/>
</dbReference>
<evidence type="ECO:0000259" key="1">
    <source>
        <dbReference type="Pfam" id="PF12146"/>
    </source>
</evidence>
<dbReference type="AlphaFoldDB" id="A0A225DV21"/>
<dbReference type="SUPFAM" id="SSF53474">
    <property type="entry name" value="alpha/beta-Hydrolases"/>
    <property type="match status" value="1"/>
</dbReference>
<dbReference type="RefSeq" id="WP_161967244.1">
    <property type="nucleotide sequence ID" value="NZ_NIDE01000002.1"/>
</dbReference>
<accession>A0A225DV21</accession>
<name>A0A225DV21_9BACT</name>
<dbReference type="InterPro" id="IPR022742">
    <property type="entry name" value="Hydrolase_4"/>
</dbReference>
<evidence type="ECO:0000313" key="3">
    <source>
        <dbReference type="Proteomes" id="UP000214646"/>
    </source>
</evidence>
<dbReference type="InterPro" id="IPR029058">
    <property type="entry name" value="AB_hydrolase_fold"/>
</dbReference>
<dbReference type="EMBL" id="NIDE01000002">
    <property type="protein sequence ID" value="OWK45191.1"/>
    <property type="molecule type" value="Genomic_DNA"/>
</dbReference>
<proteinExistence type="predicted"/>
<dbReference type="Gene3D" id="3.40.50.1820">
    <property type="entry name" value="alpha/beta hydrolase"/>
    <property type="match status" value="1"/>
</dbReference>
<feature type="domain" description="Serine aminopeptidase S33" evidence="1">
    <location>
        <begin position="50"/>
        <end position="155"/>
    </location>
</feature>
<sequence>MPGATRLLDHPVIGRRVFHPRPTTAAPTLVVEAGGYQLGCHVQRPHPNGGWVVYFHGNGELAAECDRYCSDLFTQAGFNVCFIEYRGYGASDGEPTLSAMLGDGERVVAALGVPAGRVVAFGRSLGSLYAIELARRLPAIGGVVLESGIAAISDLWPLAQKAEEIGCEPAAIDQEIAADFDHQAKLGAYNGPLLVLHAAGDTLVDASHAERLHAWASGPDKRLVLLPRGSHNTILSANLTEYVAELQGFLRRVGPSN</sequence>
<dbReference type="PANTHER" id="PTHR12277:SF81">
    <property type="entry name" value="PROTEIN ABHD13"/>
    <property type="match status" value="1"/>
</dbReference>
<reference evidence="3" key="1">
    <citation type="submission" date="2017-06" db="EMBL/GenBank/DDBJ databases">
        <title>Genome analysis of Fimbriiglobus ruber SP5, the first member of the order Planctomycetales with confirmed chitinolytic capability.</title>
        <authorList>
            <person name="Ravin N.V."/>
            <person name="Rakitin A.L."/>
            <person name="Ivanova A.A."/>
            <person name="Beletsky A.V."/>
            <person name="Kulichevskaya I.S."/>
            <person name="Mardanov A.V."/>
            <person name="Dedysh S.N."/>
        </authorList>
    </citation>
    <scope>NUCLEOTIDE SEQUENCE [LARGE SCALE GENOMIC DNA]</scope>
    <source>
        <strain evidence="3">SP5</strain>
    </source>
</reference>
<dbReference type="Pfam" id="PF12146">
    <property type="entry name" value="Hydrolase_4"/>
    <property type="match status" value="1"/>
</dbReference>
<dbReference type="OrthoDB" id="9776685at2"/>
<keyword evidence="3" id="KW-1185">Reference proteome</keyword>
<gene>
    <name evidence="2" type="ORF">FRUB_01522</name>
</gene>